<evidence type="ECO:0000313" key="4">
    <source>
        <dbReference type="EMBL" id="CAD9139549.1"/>
    </source>
</evidence>
<evidence type="ECO:0000256" key="1">
    <source>
        <dbReference type="ARBA" id="ARBA00022705"/>
    </source>
</evidence>
<dbReference type="GO" id="GO:0003887">
    <property type="term" value="F:DNA-directed DNA polymerase activity"/>
    <property type="evidence" value="ECO:0007669"/>
    <property type="project" value="InterPro"/>
</dbReference>
<dbReference type="PRINTS" id="PR00868">
    <property type="entry name" value="DNAPOLI"/>
</dbReference>
<name>A0A7S1MUJ1_NEODS</name>
<dbReference type="InterPro" id="IPR002298">
    <property type="entry name" value="DNA_polymerase_A"/>
</dbReference>
<reference evidence="4" key="1">
    <citation type="submission" date="2021-01" db="EMBL/GenBank/DDBJ databases">
        <authorList>
            <person name="Corre E."/>
            <person name="Pelletier E."/>
            <person name="Niang G."/>
            <person name="Scheremetjew M."/>
            <person name="Finn R."/>
            <person name="Kale V."/>
            <person name="Holt S."/>
            <person name="Cochrane G."/>
            <person name="Meng A."/>
            <person name="Brown T."/>
            <person name="Cohen L."/>
        </authorList>
    </citation>
    <scope>NUCLEOTIDE SEQUENCE</scope>
    <source>
        <strain evidence="4">CCAP 1951/1</strain>
    </source>
</reference>
<gene>
    <name evidence="4" type="ORF">NDES1114_LOCUS26910</name>
</gene>
<dbReference type="InterPro" id="IPR043502">
    <property type="entry name" value="DNA/RNA_pol_sf"/>
</dbReference>
<dbReference type="PANTHER" id="PTHR10133:SF27">
    <property type="entry name" value="DNA POLYMERASE NU"/>
    <property type="match status" value="1"/>
</dbReference>
<dbReference type="PANTHER" id="PTHR10133">
    <property type="entry name" value="DNA POLYMERASE I"/>
    <property type="match status" value="1"/>
</dbReference>
<proteinExistence type="predicted"/>
<dbReference type="Gene3D" id="3.30.70.370">
    <property type="match status" value="1"/>
</dbReference>
<protein>
    <recommendedName>
        <fullName evidence="3">DNA-directed DNA polymerase family A palm domain-containing protein</fullName>
    </recommendedName>
</protein>
<dbReference type="EMBL" id="HBGF01040201">
    <property type="protein sequence ID" value="CAD9139549.1"/>
    <property type="molecule type" value="Transcribed_RNA"/>
</dbReference>
<feature type="region of interest" description="Disordered" evidence="2">
    <location>
        <begin position="38"/>
        <end position="60"/>
    </location>
</feature>
<evidence type="ECO:0000256" key="2">
    <source>
        <dbReference type="SAM" id="MobiDB-lite"/>
    </source>
</evidence>
<sequence length="842" mass="91115">MWVPKYASALRSVGRAEHEHRLLSQLVQRPVLVLGHTSPSERDDFRRRPHNPFAPTFQPPNLQVSVAQSLASSKSPSKPAPLAEVTRELPRRPIVLSRNLKEAWSVASRTGDLPHLRSLVSFGDFWCLRYASWLLGRCGGTPEMIDCTHSQALARAAEQLQRAANERSLGGMLARMPSLLALSEMEQSGVHIADPDSISSAASTAANGVAAADTELRRHLHVAWNGHSVRWSSPTDVRDVLLGKRVDDVAPPSPTDMLELTVVGAALLSFGCPKIMKRLLRGSTVLPFSAARVPAKLKNIHDGVVSQQRLSNTQATSALRIAREHCGAVLVAEEADGQVSWRMIDKHGRVHEATADPRCSPDFAAALDDHKTLVVSRLSTMEAAAVSAARPTGPLVRAAPLLQVLKAVAKQVAPQNAAKTVSLIRELHEFAAPFTETLRPAGAKRTDLNLAIFAAAGAAGVQSQSNVWAAAGSMLPGLLSPSDPAHQRARALLSADGGAKTDQWEAALPAFAAKMRAYRAAARSVSAIFDSEGFFSMAHDDRCIRGELVATGAATGRLASRNPNIQNIDTSEAIRRLFLPRMPDAVCVEADYSQLEVNVLALLSGDTRMIEDLRRGVDFHCKRATALVPMSYDELYQKCKVEHDERALAARKLAKQFSFQRQYGAGVASIAASTGMSVEDVQRLADAEAAMYPDTVQYVEWLLRDMQSSENRLSSGYVTRLPSGQGLIVPQVRGKPSPTAARNFPVQGFAAHIVQVMIGRLYRRVVSDGLLDRGVTLTNTVHDCVWLESPTNQLSEVVAILREELENVPMMVHGTVPGFDCAVPFPVSVQAGASLGDLRVVQ</sequence>
<organism evidence="4">
    <name type="scientific">Neobodo designis</name>
    <name type="common">Flagellated protozoan</name>
    <name type="synonym">Bodo designis</name>
    <dbReference type="NCBI Taxonomy" id="312471"/>
    <lineage>
        <taxon>Eukaryota</taxon>
        <taxon>Discoba</taxon>
        <taxon>Euglenozoa</taxon>
        <taxon>Kinetoplastea</taxon>
        <taxon>Metakinetoplastina</taxon>
        <taxon>Neobodonida</taxon>
        <taxon>Neobodo</taxon>
    </lineage>
</organism>
<feature type="domain" description="DNA-directed DNA polymerase family A palm" evidence="3">
    <location>
        <begin position="571"/>
        <end position="793"/>
    </location>
</feature>
<evidence type="ECO:0000259" key="3">
    <source>
        <dbReference type="SMART" id="SM00482"/>
    </source>
</evidence>
<dbReference type="GO" id="GO:0006302">
    <property type="term" value="P:double-strand break repair"/>
    <property type="evidence" value="ECO:0007669"/>
    <property type="project" value="TreeGrafter"/>
</dbReference>
<dbReference type="Pfam" id="PF00476">
    <property type="entry name" value="DNA_pol_A"/>
    <property type="match status" value="1"/>
</dbReference>
<keyword evidence="1" id="KW-0235">DNA replication</keyword>
<dbReference type="AlphaFoldDB" id="A0A7S1MUJ1"/>
<dbReference type="InterPro" id="IPR001098">
    <property type="entry name" value="DNA-dir_DNA_pol_A_palm_dom"/>
</dbReference>
<dbReference type="GO" id="GO:0006261">
    <property type="term" value="P:DNA-templated DNA replication"/>
    <property type="evidence" value="ECO:0007669"/>
    <property type="project" value="InterPro"/>
</dbReference>
<dbReference type="SUPFAM" id="SSF56672">
    <property type="entry name" value="DNA/RNA polymerases"/>
    <property type="match status" value="1"/>
</dbReference>
<dbReference type="Gene3D" id="1.10.150.20">
    <property type="entry name" value="5' to 3' exonuclease, C-terminal subdomain"/>
    <property type="match status" value="1"/>
</dbReference>
<accession>A0A7S1MUJ1</accession>
<dbReference type="GO" id="GO:0003677">
    <property type="term" value="F:DNA binding"/>
    <property type="evidence" value="ECO:0007669"/>
    <property type="project" value="InterPro"/>
</dbReference>
<dbReference type="SMART" id="SM00482">
    <property type="entry name" value="POLAc"/>
    <property type="match status" value="1"/>
</dbReference>